<dbReference type="GO" id="GO:0006284">
    <property type="term" value="P:base-excision repair"/>
    <property type="evidence" value="ECO:0007669"/>
    <property type="project" value="InterPro"/>
</dbReference>
<evidence type="ECO:0000256" key="2">
    <source>
        <dbReference type="ARBA" id="ARBA00002421"/>
    </source>
</evidence>
<keyword evidence="11" id="KW-1185">Reference proteome</keyword>
<name>A0AAN9ISP8_CLITE</name>
<accession>A0AAN9ISP8</accession>
<dbReference type="Gene3D" id="3.10.300.10">
    <property type="entry name" value="Methylpurine-DNA glycosylase (MPG)"/>
    <property type="match status" value="1"/>
</dbReference>
<evidence type="ECO:0000256" key="3">
    <source>
        <dbReference type="ARBA" id="ARBA00009232"/>
    </source>
</evidence>
<evidence type="ECO:0000256" key="5">
    <source>
        <dbReference type="ARBA" id="ARBA00022763"/>
    </source>
</evidence>
<evidence type="ECO:0000256" key="9">
    <source>
        <dbReference type="SAM" id="MobiDB-lite"/>
    </source>
</evidence>
<dbReference type="InterPro" id="IPR036995">
    <property type="entry name" value="MPG_sf"/>
</dbReference>
<evidence type="ECO:0000256" key="8">
    <source>
        <dbReference type="ARBA" id="ARBA00033426"/>
    </source>
</evidence>
<dbReference type="PANTHER" id="PTHR10429:SF0">
    <property type="entry name" value="DNA-3-METHYLADENINE GLYCOSYLASE"/>
    <property type="match status" value="1"/>
</dbReference>
<comment type="catalytic activity">
    <reaction evidence="1">
        <text>Hydrolysis of alkylated DNA, releasing 3-methyladenine, 3-methylguanine, 7-methylguanine and 7-methyladenine.</text>
        <dbReference type="EC" id="3.2.2.21"/>
    </reaction>
</comment>
<reference evidence="10 11" key="1">
    <citation type="submission" date="2024-01" db="EMBL/GenBank/DDBJ databases">
        <title>The genomes of 5 underutilized Papilionoideae crops provide insights into root nodulation and disease resistance.</title>
        <authorList>
            <person name="Yuan L."/>
        </authorList>
    </citation>
    <scope>NUCLEOTIDE SEQUENCE [LARGE SCALE GENOMIC DNA]</scope>
    <source>
        <strain evidence="10">LY-2023</strain>
        <tissue evidence="10">Leaf</tissue>
    </source>
</reference>
<dbReference type="FunFam" id="3.10.300.10:FF:000001">
    <property type="entry name" value="Putative 3-methyladenine DNA glycosylase"/>
    <property type="match status" value="1"/>
</dbReference>
<keyword evidence="6" id="KW-0378">Hydrolase</keyword>
<evidence type="ECO:0000256" key="7">
    <source>
        <dbReference type="ARBA" id="ARBA00023204"/>
    </source>
</evidence>
<organism evidence="10 11">
    <name type="scientific">Clitoria ternatea</name>
    <name type="common">Butterfly pea</name>
    <dbReference type="NCBI Taxonomy" id="43366"/>
    <lineage>
        <taxon>Eukaryota</taxon>
        <taxon>Viridiplantae</taxon>
        <taxon>Streptophyta</taxon>
        <taxon>Embryophyta</taxon>
        <taxon>Tracheophyta</taxon>
        <taxon>Spermatophyta</taxon>
        <taxon>Magnoliopsida</taxon>
        <taxon>eudicotyledons</taxon>
        <taxon>Gunneridae</taxon>
        <taxon>Pentapetalae</taxon>
        <taxon>rosids</taxon>
        <taxon>fabids</taxon>
        <taxon>Fabales</taxon>
        <taxon>Fabaceae</taxon>
        <taxon>Papilionoideae</taxon>
        <taxon>50 kb inversion clade</taxon>
        <taxon>NPAAA clade</taxon>
        <taxon>indigoferoid/millettioid clade</taxon>
        <taxon>Phaseoleae</taxon>
        <taxon>Clitoria</taxon>
    </lineage>
</organism>
<comment type="caution">
    <text evidence="10">The sequence shown here is derived from an EMBL/GenBank/DDBJ whole genome shotgun (WGS) entry which is preliminary data.</text>
</comment>
<dbReference type="EC" id="3.2.2.21" evidence="4"/>
<dbReference type="InterPro" id="IPR011034">
    <property type="entry name" value="Formyl_transferase-like_C_sf"/>
</dbReference>
<evidence type="ECO:0000256" key="6">
    <source>
        <dbReference type="ARBA" id="ARBA00022801"/>
    </source>
</evidence>
<dbReference type="InterPro" id="IPR003180">
    <property type="entry name" value="MPG"/>
</dbReference>
<dbReference type="GO" id="GO:0003905">
    <property type="term" value="F:alkylbase DNA N-glycosylase activity"/>
    <property type="evidence" value="ECO:0007669"/>
    <property type="project" value="UniProtKB-EC"/>
</dbReference>
<proteinExistence type="inferred from homology"/>
<dbReference type="HAMAP" id="MF_00527">
    <property type="entry name" value="3MGH"/>
    <property type="match status" value="1"/>
</dbReference>
<dbReference type="Proteomes" id="UP001359559">
    <property type="component" value="Unassembled WGS sequence"/>
</dbReference>
<dbReference type="NCBIfam" id="TIGR00567">
    <property type="entry name" value="3mg"/>
    <property type="match status" value="1"/>
</dbReference>
<keyword evidence="7" id="KW-0234">DNA repair</keyword>
<dbReference type="AlphaFoldDB" id="A0AAN9ISP8"/>
<keyword evidence="5" id="KW-0227">DNA damage</keyword>
<evidence type="ECO:0000256" key="4">
    <source>
        <dbReference type="ARBA" id="ARBA00012000"/>
    </source>
</evidence>
<evidence type="ECO:0000313" key="10">
    <source>
        <dbReference type="EMBL" id="KAK7285464.1"/>
    </source>
</evidence>
<dbReference type="EMBL" id="JAYKXN010000005">
    <property type="protein sequence ID" value="KAK7285464.1"/>
    <property type="molecule type" value="Genomic_DNA"/>
</dbReference>
<evidence type="ECO:0000313" key="11">
    <source>
        <dbReference type="Proteomes" id="UP001359559"/>
    </source>
</evidence>
<dbReference type="CDD" id="cd00540">
    <property type="entry name" value="AAG"/>
    <property type="match status" value="1"/>
</dbReference>
<dbReference type="PANTHER" id="PTHR10429">
    <property type="entry name" value="DNA-3-METHYLADENINE GLYCOSYLASE"/>
    <property type="match status" value="1"/>
</dbReference>
<dbReference type="GO" id="GO:0003677">
    <property type="term" value="F:DNA binding"/>
    <property type="evidence" value="ECO:0007669"/>
    <property type="project" value="InterPro"/>
</dbReference>
<gene>
    <name evidence="10" type="ORF">RJT34_20237</name>
</gene>
<sequence length="275" mass="30130">MQLRAMSLSRSLPATTESSNPFVSFCYSPTAMTPTKRFKRTGSRNSLQPSEPVRKTRRSLRPKPNPSPQSPIPFGKTKTLHRDFFLIDALDLAPRLLGKFLRREDVVLQITEVEAYRPNDSACHGRFGVTSRTAPVFGPGGHAYVYLCYGLHMMLNIVADKEGAGAAVLIRSCAPISGLDVIQQRRGLKTEKPILLTGPGKVGQALGLSTEWSNHPLYTPGGLELLDGPEPENILVGPRVGIQYALPEHVNALWRFAIAGTPWISAPKNTLRPAL</sequence>
<protein>
    <recommendedName>
        <fullName evidence="4">DNA-3-methyladenine glycosylase II</fullName>
        <ecNumber evidence="4">3.2.2.21</ecNumber>
    </recommendedName>
    <alternativeName>
        <fullName evidence="8">3-methyladenine DNA glycosidase</fullName>
    </alternativeName>
</protein>
<dbReference type="Pfam" id="PF02245">
    <property type="entry name" value="Pur_DNA_glyco"/>
    <property type="match status" value="1"/>
</dbReference>
<comment type="function">
    <text evidence="2">Hydrolysis of the deoxyribose N-glycosidic bond to excise 3-methyladenine, and 7-methylguanine from the damaged DNA polymer formed by alkylation lesions.</text>
</comment>
<dbReference type="SUPFAM" id="SSF50486">
    <property type="entry name" value="FMT C-terminal domain-like"/>
    <property type="match status" value="1"/>
</dbReference>
<feature type="region of interest" description="Disordered" evidence="9">
    <location>
        <begin position="34"/>
        <end position="76"/>
    </location>
</feature>
<evidence type="ECO:0000256" key="1">
    <source>
        <dbReference type="ARBA" id="ARBA00000086"/>
    </source>
</evidence>
<comment type="similarity">
    <text evidence="3">Belongs to the DNA glycosylase MPG family.</text>
</comment>